<feature type="signal peptide" evidence="1">
    <location>
        <begin position="1"/>
        <end position="25"/>
    </location>
</feature>
<proteinExistence type="predicted"/>
<evidence type="ECO:0000256" key="1">
    <source>
        <dbReference type="SAM" id="SignalP"/>
    </source>
</evidence>
<accession>A0ABY8SQK3</accession>
<keyword evidence="1" id="KW-0732">Signal</keyword>
<evidence type="ECO:0000313" key="2">
    <source>
        <dbReference type="EMBL" id="WHS64511.1"/>
    </source>
</evidence>
<evidence type="ECO:0000313" key="3">
    <source>
        <dbReference type="Proteomes" id="UP001240697"/>
    </source>
</evidence>
<name>A0ABY8SQK3_9BURK</name>
<feature type="chain" id="PRO_5047391696" evidence="1">
    <location>
        <begin position="26"/>
        <end position="274"/>
    </location>
</feature>
<keyword evidence="3" id="KW-1185">Reference proteome</keyword>
<protein>
    <submittedName>
        <fullName evidence="2">Uncharacterized protein</fullName>
    </submittedName>
</protein>
<dbReference type="Proteomes" id="UP001240697">
    <property type="component" value="Chromosome"/>
</dbReference>
<reference evidence="2 3" key="1">
    <citation type="submission" date="2023-05" db="EMBL/GenBank/DDBJ databases">
        <authorList>
            <person name="Yin Y."/>
            <person name="Lu Z."/>
        </authorList>
    </citation>
    <scope>NUCLEOTIDE SEQUENCE [LARGE SCALE GENOMIC DNA]</scope>
    <source>
        <strain evidence="2 3">ZM22</strain>
    </source>
</reference>
<dbReference type="EMBL" id="CP125947">
    <property type="protein sequence ID" value="WHS64511.1"/>
    <property type="molecule type" value="Genomic_DNA"/>
</dbReference>
<gene>
    <name evidence="2" type="ORF">QMY55_18745</name>
</gene>
<sequence>MMKFLQRTATLLLASGAVVPILAQAQCLECAQQMMQATLTSNAWYNINQSQIDNTRSRDARNGICYQANRDLQGCGGRITASESERFDGKLPDWTAGEAKKVVMNTLKTEYAQRQRSQGRGPAAQWLNTAAGDIARQMAALTPEFFRRWDAGDRNSADQWYLGQVRQIAERHASGHQGPGMGEAQIGKVPAAARQRAEDASFAVLEPEIQRIERTQGQARATAWAREMGAAVGAGVRNLAPEYLQRAQAEGRAGADRWYAEQAASLARLQIADR</sequence>
<dbReference type="RefSeq" id="WP_283485652.1">
    <property type="nucleotide sequence ID" value="NZ_CP125947.1"/>
</dbReference>
<organism evidence="2 3">
    <name type="scientific">Comamonas resistens</name>
    <dbReference type="NCBI Taxonomy" id="3046670"/>
    <lineage>
        <taxon>Bacteria</taxon>
        <taxon>Pseudomonadati</taxon>
        <taxon>Pseudomonadota</taxon>
        <taxon>Betaproteobacteria</taxon>
        <taxon>Burkholderiales</taxon>
        <taxon>Comamonadaceae</taxon>
        <taxon>Comamonas</taxon>
    </lineage>
</organism>